<feature type="region of interest" description="Disordered" evidence="2">
    <location>
        <begin position="454"/>
        <end position="483"/>
    </location>
</feature>
<evidence type="ECO:0000256" key="1">
    <source>
        <dbReference type="SAM" id="Coils"/>
    </source>
</evidence>
<feature type="region of interest" description="Disordered" evidence="2">
    <location>
        <begin position="353"/>
        <end position="399"/>
    </location>
</feature>
<feature type="compositionally biased region" description="Basic and acidic residues" evidence="2">
    <location>
        <begin position="360"/>
        <end position="385"/>
    </location>
</feature>
<feature type="region of interest" description="Disordered" evidence="2">
    <location>
        <begin position="139"/>
        <end position="164"/>
    </location>
</feature>
<feature type="compositionally biased region" description="Gly residues" evidence="2">
    <location>
        <begin position="454"/>
        <end position="468"/>
    </location>
</feature>
<protein>
    <recommendedName>
        <fullName evidence="4">Hyaluronan/mRNA-binding protein domain-containing protein</fullName>
    </recommendedName>
</protein>
<evidence type="ECO:0000313" key="3">
    <source>
        <dbReference type="EMBL" id="PVH31582.1"/>
    </source>
</evidence>
<feature type="compositionally biased region" description="Low complexity" evidence="2">
    <location>
        <begin position="469"/>
        <end position="478"/>
    </location>
</feature>
<accession>A0A2T8I1R1</accession>
<name>A0A2T8I1R1_9POAL</name>
<organism evidence="3">
    <name type="scientific">Panicum hallii</name>
    <dbReference type="NCBI Taxonomy" id="206008"/>
    <lineage>
        <taxon>Eukaryota</taxon>
        <taxon>Viridiplantae</taxon>
        <taxon>Streptophyta</taxon>
        <taxon>Embryophyta</taxon>
        <taxon>Tracheophyta</taxon>
        <taxon>Spermatophyta</taxon>
        <taxon>Magnoliopsida</taxon>
        <taxon>Liliopsida</taxon>
        <taxon>Poales</taxon>
        <taxon>Poaceae</taxon>
        <taxon>PACMAD clade</taxon>
        <taxon>Panicoideae</taxon>
        <taxon>Panicodae</taxon>
        <taxon>Paniceae</taxon>
        <taxon>Panicinae</taxon>
        <taxon>Panicum</taxon>
        <taxon>Panicum sect. Panicum</taxon>
    </lineage>
</organism>
<dbReference type="AlphaFoldDB" id="A0A2T8I1R1"/>
<dbReference type="EMBL" id="CM008054">
    <property type="protein sequence ID" value="PVH31582.1"/>
    <property type="molecule type" value="Genomic_DNA"/>
</dbReference>
<reference evidence="3" key="1">
    <citation type="submission" date="2018-04" db="EMBL/GenBank/DDBJ databases">
        <title>WGS assembly of Panicum hallii.</title>
        <authorList>
            <person name="Lovell J."/>
            <person name="Jenkins J."/>
            <person name="Lowry D."/>
            <person name="Mamidi S."/>
            <person name="Sreedasyam A."/>
            <person name="Weng X."/>
            <person name="Barry K."/>
            <person name="Bonette J."/>
            <person name="Campitelli B."/>
            <person name="Daum C."/>
            <person name="Gordon S."/>
            <person name="Gould B."/>
            <person name="Lipzen A."/>
            <person name="Macqueen A."/>
            <person name="Palacio-Mejia J."/>
            <person name="Plott C."/>
            <person name="Shakirov E."/>
            <person name="Shu S."/>
            <person name="Yoshinaga Y."/>
            <person name="Zane M."/>
            <person name="Rokhsar D."/>
            <person name="Grimwood J."/>
            <person name="Schmutz J."/>
            <person name="Juenger T."/>
        </authorList>
    </citation>
    <scope>NUCLEOTIDE SEQUENCE [LARGE SCALE GENOMIC DNA]</scope>
    <source>
        <strain evidence="3">FIL2</strain>
    </source>
</reference>
<gene>
    <name evidence="3" type="ORF">PAHAL_9G182500</name>
</gene>
<evidence type="ECO:0008006" key="4">
    <source>
        <dbReference type="Google" id="ProtNLM"/>
    </source>
</evidence>
<feature type="compositionally biased region" description="Basic and acidic residues" evidence="2">
    <location>
        <begin position="308"/>
        <end position="319"/>
    </location>
</feature>
<feature type="region of interest" description="Disordered" evidence="2">
    <location>
        <begin position="289"/>
        <end position="319"/>
    </location>
</feature>
<keyword evidence="1" id="KW-0175">Coiled coil</keyword>
<feature type="coiled-coil region" evidence="1">
    <location>
        <begin position="65"/>
        <end position="119"/>
    </location>
</feature>
<sequence>MATYNFDLLELVDGESGEAAVSVVVDKKYKATAAKLADATDPAQLATHDKPRYSYFIKLQHDNGVRKYQQELKRLREVQIKLREEEAKLKEKEGNEGRAKELFEEQRRLRQEQRKLRIEEAILVTKKKAFYEEHNIPLEEDERKKSNSSNFANADSRNNYDGVNGNVYNNNDAGNCGGNDQVCDGGEHYKYGHDERQVERGNRHGQPRMKKVYMRKVNTSSDVGTTVEEKLEDNVVSARAIEQKDANADNADAVLASESDLSAGSLCRYGPKKGQGTDTGEMTFFQKERLNGSEKRKKKNAKKTNGNEPEKAKKQDSETLVEYERMREEKKFSEITKIEMRKVTAEEFKGLQMHKKTQPKVKEASKKEETVKAEGKKAAAKDAKPKKVTVPRQDLGFRPPRRVSYDREAAVQNGNGAPTSGYNGGGNNASRVGYSGPGRHDGYNRGNGGYNDGRGNGGFQQEGAGNGGYYLQHGGQQQRRAANDRYYREHHNSTLVLNVEDMSKFPALPVAV</sequence>
<evidence type="ECO:0000256" key="2">
    <source>
        <dbReference type="SAM" id="MobiDB-lite"/>
    </source>
</evidence>
<dbReference type="Proteomes" id="UP000243499">
    <property type="component" value="Chromosome 9"/>
</dbReference>
<feature type="compositionally biased region" description="Polar residues" evidence="2">
    <location>
        <begin position="147"/>
        <end position="157"/>
    </location>
</feature>
<proteinExistence type="predicted"/>
<dbReference type="Gramene" id="PVH31582">
    <property type="protein sequence ID" value="PVH31582"/>
    <property type="gene ID" value="PAHAL_9G182500"/>
</dbReference>